<dbReference type="RefSeq" id="WP_211312335.1">
    <property type="nucleotide sequence ID" value="NZ_BAAABL010000041.1"/>
</dbReference>
<evidence type="ECO:0000313" key="1">
    <source>
        <dbReference type="EMBL" id="GAA0298278.1"/>
    </source>
</evidence>
<protein>
    <submittedName>
        <fullName evidence="1">Uncharacterized protein</fullName>
    </submittedName>
</protein>
<gene>
    <name evidence="1" type="ORF">GCM10009066_10640</name>
</gene>
<organism evidence="1 2">
    <name type="scientific">Halarchaeum salinum</name>
    <dbReference type="NCBI Taxonomy" id="489912"/>
    <lineage>
        <taxon>Archaea</taxon>
        <taxon>Methanobacteriati</taxon>
        <taxon>Methanobacteriota</taxon>
        <taxon>Stenosarchaea group</taxon>
        <taxon>Halobacteria</taxon>
        <taxon>Halobacteriales</taxon>
        <taxon>Halobacteriaceae</taxon>
    </lineage>
</organism>
<dbReference type="InterPro" id="IPR055944">
    <property type="entry name" value="DUF7522"/>
</dbReference>
<dbReference type="AlphaFoldDB" id="A0AAV3S5V8"/>
<evidence type="ECO:0000313" key="2">
    <source>
        <dbReference type="Proteomes" id="UP001500837"/>
    </source>
</evidence>
<reference evidence="1 2" key="1">
    <citation type="journal article" date="2019" name="Int. J. Syst. Evol. Microbiol.">
        <title>The Global Catalogue of Microorganisms (GCM) 10K type strain sequencing project: providing services to taxonomists for standard genome sequencing and annotation.</title>
        <authorList>
            <consortium name="The Broad Institute Genomics Platform"/>
            <consortium name="The Broad Institute Genome Sequencing Center for Infectious Disease"/>
            <person name="Wu L."/>
            <person name="Ma J."/>
        </authorList>
    </citation>
    <scope>NUCLEOTIDE SEQUENCE [LARGE SCALE GENOMIC DNA]</scope>
    <source>
        <strain evidence="1 2">JCM 16330</strain>
    </source>
</reference>
<dbReference type="Pfam" id="PF24366">
    <property type="entry name" value="DUF7522"/>
    <property type="match status" value="1"/>
</dbReference>
<keyword evidence="2" id="KW-1185">Reference proteome</keyword>
<dbReference type="Proteomes" id="UP001500837">
    <property type="component" value="Unassembled WGS sequence"/>
</dbReference>
<accession>A0AAV3S5V8</accession>
<proteinExistence type="predicted"/>
<comment type="caution">
    <text evidence="1">The sequence shown here is derived from an EMBL/GenBank/DDBJ whole genome shotgun (WGS) entry which is preliminary data.</text>
</comment>
<name>A0AAV3S5V8_9EURY</name>
<dbReference type="EMBL" id="BAAABL010000041">
    <property type="protein sequence ID" value="GAA0298278.1"/>
    <property type="molecule type" value="Genomic_DNA"/>
</dbReference>
<sequence>MGHDDSDDGPRDVKGYAAEGDAVPIPDELLDYLHETLGADFRRVVHYDADTVAVASVEGVETSYTEAELHDLVEDLRLRDLGRPVQERFHEFGSLYCSLHAFDDALLVHFVQDRRRGTLVELDPVRAPVITDFVHDVLEILDEFSEQEIARAPRWASDE</sequence>